<dbReference type="AlphaFoldDB" id="A0A895YEB6"/>
<name>A0A895YEB6_9ACTN</name>
<dbReference type="Proteomes" id="UP000662857">
    <property type="component" value="Chromosome"/>
</dbReference>
<accession>A0A895YEB6</accession>
<feature type="compositionally biased region" description="Basic and acidic residues" evidence="1">
    <location>
        <begin position="9"/>
        <end position="18"/>
    </location>
</feature>
<keyword evidence="3" id="KW-1185">Reference proteome</keyword>
<evidence type="ECO:0000256" key="1">
    <source>
        <dbReference type="SAM" id="MobiDB-lite"/>
    </source>
</evidence>
<sequence>MPGRRGRERRISRIERRGVPSTDTSARSARGVGISYSPQGNARAVNHSERRRRRDREQVGIAPPRPIHPESPRLITGDQAG</sequence>
<feature type="region of interest" description="Disordered" evidence="1">
    <location>
        <begin position="1"/>
        <end position="81"/>
    </location>
</feature>
<evidence type="ECO:0000313" key="2">
    <source>
        <dbReference type="EMBL" id="QSB16137.1"/>
    </source>
</evidence>
<dbReference type="KEGG" id="nhy:JQS43_07495"/>
<dbReference type="EMBL" id="CP070499">
    <property type="protein sequence ID" value="QSB16137.1"/>
    <property type="molecule type" value="Genomic_DNA"/>
</dbReference>
<evidence type="ECO:0000313" key="3">
    <source>
        <dbReference type="Proteomes" id="UP000662857"/>
    </source>
</evidence>
<gene>
    <name evidence="2" type="ORF">JQS43_07495</name>
</gene>
<protein>
    <submittedName>
        <fullName evidence="2">Uncharacterized protein</fullName>
    </submittedName>
</protein>
<organism evidence="2 3">
    <name type="scientific">Natronosporangium hydrolyticum</name>
    <dbReference type="NCBI Taxonomy" id="2811111"/>
    <lineage>
        <taxon>Bacteria</taxon>
        <taxon>Bacillati</taxon>
        <taxon>Actinomycetota</taxon>
        <taxon>Actinomycetes</taxon>
        <taxon>Micromonosporales</taxon>
        <taxon>Micromonosporaceae</taxon>
        <taxon>Natronosporangium</taxon>
    </lineage>
</organism>
<proteinExistence type="predicted"/>
<dbReference type="RefSeq" id="WP_239678340.1">
    <property type="nucleotide sequence ID" value="NZ_CP070499.1"/>
</dbReference>
<reference evidence="2" key="1">
    <citation type="submission" date="2021-02" db="EMBL/GenBank/DDBJ databases">
        <title>Natrosporangium hydrolyticum gen. nov., sp. nov, a haloalkaliphilic actinobacterium from a soda solonchak soil.</title>
        <authorList>
            <person name="Sorokin D.Y."/>
            <person name="Khijniak T.V."/>
            <person name="Zakharycheva A.P."/>
            <person name="Boueva O.V."/>
            <person name="Ariskina E.V."/>
            <person name="Hahnke R.L."/>
            <person name="Bunk B."/>
            <person name="Sproer C."/>
            <person name="Schumann P."/>
            <person name="Evtushenko L.I."/>
            <person name="Kublanov I.V."/>
        </authorList>
    </citation>
    <scope>NUCLEOTIDE SEQUENCE</scope>
    <source>
        <strain evidence="2">DSM 106523</strain>
    </source>
</reference>